<feature type="chain" id="PRO_5015168888" evidence="1">
    <location>
        <begin position="27"/>
        <end position="296"/>
    </location>
</feature>
<evidence type="ECO:0000313" key="3">
    <source>
        <dbReference type="Proteomes" id="UP000239649"/>
    </source>
</evidence>
<dbReference type="AlphaFoldDB" id="A0A2P6VIK2"/>
<gene>
    <name evidence="2" type="ORF">C2E20_2976</name>
</gene>
<dbReference type="Pfam" id="PF00702">
    <property type="entry name" value="Hydrolase"/>
    <property type="match status" value="1"/>
</dbReference>
<dbReference type="GO" id="GO:0016787">
    <property type="term" value="F:hydrolase activity"/>
    <property type="evidence" value="ECO:0007669"/>
    <property type="project" value="UniProtKB-KW"/>
</dbReference>
<dbReference type="InterPro" id="IPR036412">
    <property type="entry name" value="HAD-like_sf"/>
</dbReference>
<dbReference type="SFLD" id="SFLDS00003">
    <property type="entry name" value="Haloacid_Dehalogenase"/>
    <property type="match status" value="1"/>
</dbReference>
<dbReference type="Gene3D" id="3.40.50.1000">
    <property type="entry name" value="HAD superfamily/HAD-like"/>
    <property type="match status" value="1"/>
</dbReference>
<name>A0A2P6VIK2_9CHLO</name>
<dbReference type="Gene3D" id="1.10.150.720">
    <property type="entry name" value="Haloacid dehalogenase-like hydrolase"/>
    <property type="match status" value="1"/>
</dbReference>
<evidence type="ECO:0000313" key="2">
    <source>
        <dbReference type="EMBL" id="PSC73910.1"/>
    </source>
</evidence>
<dbReference type="NCBIfam" id="TIGR01509">
    <property type="entry name" value="HAD-SF-IA-v3"/>
    <property type="match status" value="1"/>
</dbReference>
<dbReference type="STRING" id="554055.A0A2P6VIK2"/>
<keyword evidence="3" id="KW-1185">Reference proteome</keyword>
<comment type="caution">
    <text evidence="2">The sequence shown here is derived from an EMBL/GenBank/DDBJ whole genome shotgun (WGS) entry which is preliminary data.</text>
</comment>
<dbReference type="PANTHER" id="PTHR46649">
    <property type="match status" value="1"/>
</dbReference>
<protein>
    <submittedName>
        <fullName evidence="2">Haloacid dehalogenase-like hydrolase domain-containing 3</fullName>
    </submittedName>
</protein>
<evidence type="ECO:0000256" key="1">
    <source>
        <dbReference type="SAM" id="SignalP"/>
    </source>
</evidence>
<reference evidence="2 3" key="1">
    <citation type="journal article" date="2018" name="Plant J.">
        <title>Genome sequences of Chlorella sorokiniana UTEX 1602 and Micractinium conductrix SAG 241.80: implications to maltose excretion by a green alga.</title>
        <authorList>
            <person name="Arriola M.B."/>
            <person name="Velmurugan N."/>
            <person name="Zhang Y."/>
            <person name="Plunkett M.H."/>
            <person name="Hondzo H."/>
            <person name="Barney B.M."/>
        </authorList>
    </citation>
    <scope>NUCLEOTIDE SEQUENCE [LARGE SCALE GENOMIC DNA]</scope>
    <source>
        <strain evidence="2 3">SAG 241.80</strain>
    </source>
</reference>
<dbReference type="SUPFAM" id="SSF56784">
    <property type="entry name" value="HAD-like"/>
    <property type="match status" value="1"/>
</dbReference>
<dbReference type="OrthoDB" id="1694274at2759"/>
<sequence length="296" mass="32915">MLASRVGGFSQLLLSSLAPSATLTAATRVLDSAAALTSGPSCRSFAAAEPVWDPLWRQTEPLLQPTNLREFQPRFKGLLVDAAGTLLSPSEPAAEVYLRYARKYGCDLSPLEVLQRFRAAYNTPWGQSTIRYVGDGRPFWRHIVFQSTGCCSDEMFEELYDHYARGDSYKVAPGAIEALRRIRDAGYKTAVVSNFDTRLWRILADLRLSDLFDAVVVSAEVQAEKPNPVIFEAACAALGLPPEQCVHVGDDRRNDLYGARDSGCFAWLWGQDVFTFAEVERRLATRNYFDSLTEAP</sequence>
<dbReference type="NCBIfam" id="TIGR01549">
    <property type="entry name" value="HAD-SF-IA-v1"/>
    <property type="match status" value="1"/>
</dbReference>
<proteinExistence type="predicted"/>
<dbReference type="InterPro" id="IPR006439">
    <property type="entry name" value="HAD-SF_hydro_IA"/>
</dbReference>
<feature type="signal peptide" evidence="1">
    <location>
        <begin position="1"/>
        <end position="26"/>
    </location>
</feature>
<dbReference type="SFLD" id="SFLDG01129">
    <property type="entry name" value="C1.5:_HAD__Beta-PGM__Phosphata"/>
    <property type="match status" value="1"/>
</dbReference>
<dbReference type="PRINTS" id="PR00413">
    <property type="entry name" value="HADHALOGNASE"/>
</dbReference>
<accession>A0A2P6VIK2</accession>
<dbReference type="EMBL" id="LHPF02000006">
    <property type="protein sequence ID" value="PSC73910.1"/>
    <property type="molecule type" value="Genomic_DNA"/>
</dbReference>
<dbReference type="InterPro" id="IPR011949">
    <property type="entry name" value="HAD-SF_hydro_IA_REG-2-like"/>
</dbReference>
<organism evidence="2 3">
    <name type="scientific">Micractinium conductrix</name>
    <dbReference type="NCBI Taxonomy" id="554055"/>
    <lineage>
        <taxon>Eukaryota</taxon>
        <taxon>Viridiplantae</taxon>
        <taxon>Chlorophyta</taxon>
        <taxon>core chlorophytes</taxon>
        <taxon>Trebouxiophyceae</taxon>
        <taxon>Chlorellales</taxon>
        <taxon>Chlorellaceae</taxon>
        <taxon>Chlorella clade</taxon>
        <taxon>Micractinium</taxon>
    </lineage>
</organism>
<dbReference type="PANTHER" id="PTHR46649:SF4">
    <property type="entry name" value="HALOACID DEHALOGENASE-LIKE HYDROLASE (HAD) SUPERFAMILY PROTEIN"/>
    <property type="match status" value="1"/>
</dbReference>
<dbReference type="NCBIfam" id="TIGR02252">
    <property type="entry name" value="DREG-2"/>
    <property type="match status" value="1"/>
</dbReference>
<dbReference type="InterPro" id="IPR023214">
    <property type="entry name" value="HAD_sf"/>
</dbReference>
<dbReference type="CDD" id="cd16415">
    <property type="entry name" value="HAD_dREG-2_like"/>
    <property type="match status" value="1"/>
</dbReference>
<dbReference type="InterPro" id="IPR044924">
    <property type="entry name" value="HAD-SF_hydro_IA_REG-2-like_cap"/>
</dbReference>
<dbReference type="Proteomes" id="UP000239649">
    <property type="component" value="Unassembled WGS sequence"/>
</dbReference>
<keyword evidence="1" id="KW-0732">Signal</keyword>